<dbReference type="GO" id="GO:0003700">
    <property type="term" value="F:DNA-binding transcription factor activity"/>
    <property type="evidence" value="ECO:0007669"/>
    <property type="project" value="InterPro"/>
</dbReference>
<evidence type="ECO:0000313" key="5">
    <source>
        <dbReference type="Proteomes" id="UP000248326"/>
    </source>
</evidence>
<accession>A0A318S651</accession>
<evidence type="ECO:0000259" key="3">
    <source>
        <dbReference type="PROSITE" id="PS51000"/>
    </source>
</evidence>
<dbReference type="InterPro" id="IPR001034">
    <property type="entry name" value="DeoR_HTH"/>
</dbReference>
<feature type="domain" description="HTH deoR-type" evidence="3">
    <location>
        <begin position="1"/>
        <end position="57"/>
    </location>
</feature>
<dbReference type="Gene3D" id="1.10.10.10">
    <property type="entry name" value="Winged helix-like DNA-binding domain superfamily/Winged helix DNA-binding domain"/>
    <property type="match status" value="1"/>
</dbReference>
<keyword evidence="2" id="KW-0804">Transcription</keyword>
<dbReference type="InterPro" id="IPR051534">
    <property type="entry name" value="CBASS_pafABC_assoc_protein"/>
</dbReference>
<dbReference type="Proteomes" id="UP000248326">
    <property type="component" value="Unassembled WGS sequence"/>
</dbReference>
<proteinExistence type="predicted"/>
<dbReference type="InterPro" id="IPR057727">
    <property type="entry name" value="WCX_dom"/>
</dbReference>
<evidence type="ECO:0000256" key="2">
    <source>
        <dbReference type="ARBA" id="ARBA00023163"/>
    </source>
</evidence>
<dbReference type="InterPro" id="IPR028349">
    <property type="entry name" value="PafC-like"/>
</dbReference>
<dbReference type="PANTHER" id="PTHR34580">
    <property type="match status" value="1"/>
</dbReference>
<dbReference type="GO" id="GO:0003677">
    <property type="term" value="F:DNA binding"/>
    <property type="evidence" value="ECO:0007669"/>
    <property type="project" value="UniProtKB-KW"/>
</dbReference>
<dbReference type="Pfam" id="PF13280">
    <property type="entry name" value="WYL"/>
    <property type="match status" value="1"/>
</dbReference>
<dbReference type="InterPro" id="IPR036388">
    <property type="entry name" value="WH-like_DNA-bd_sf"/>
</dbReference>
<dbReference type="EMBL" id="QJSX01000008">
    <property type="protein sequence ID" value="PYE53632.1"/>
    <property type="molecule type" value="Genomic_DNA"/>
</dbReference>
<dbReference type="SUPFAM" id="SSF46785">
    <property type="entry name" value="Winged helix' DNA-binding domain"/>
    <property type="match status" value="1"/>
</dbReference>
<name>A0A318S651_9DEIO</name>
<dbReference type="InterPro" id="IPR013196">
    <property type="entry name" value="HTH_11"/>
</dbReference>
<dbReference type="Pfam" id="PF08279">
    <property type="entry name" value="HTH_11"/>
    <property type="match status" value="1"/>
</dbReference>
<dbReference type="PIRSF" id="PIRSF016838">
    <property type="entry name" value="PafC"/>
    <property type="match status" value="1"/>
</dbReference>
<dbReference type="PANTHER" id="PTHR34580:SF3">
    <property type="entry name" value="PROTEIN PAFB"/>
    <property type="match status" value="1"/>
</dbReference>
<organism evidence="4 5">
    <name type="scientific">Deinococcus yavapaiensis KR-236</name>
    <dbReference type="NCBI Taxonomy" id="694435"/>
    <lineage>
        <taxon>Bacteria</taxon>
        <taxon>Thermotogati</taxon>
        <taxon>Deinococcota</taxon>
        <taxon>Deinococci</taxon>
        <taxon>Deinococcales</taxon>
        <taxon>Deinococcaceae</taxon>
        <taxon>Deinococcus</taxon>
    </lineage>
</organism>
<dbReference type="PROSITE" id="PS52050">
    <property type="entry name" value="WYL"/>
    <property type="match status" value="1"/>
</dbReference>
<keyword evidence="4" id="KW-0238">DNA-binding</keyword>
<evidence type="ECO:0000313" key="4">
    <source>
        <dbReference type="EMBL" id="PYE53632.1"/>
    </source>
</evidence>
<sequence>MRVLTVLELLQARERVTGPELARVLEVSPRTVQRYVTRLQDLGIPVTSTRGPGGAYHLRPGFRLPPLMLTNDEALAVTLGLHALAHLGLAEFTPAASGAQAKLRRVLPRDLQERVEDVEGAVDLSAPPWTVPTPAALLADVAHAIRQRRVVSFTYRKHDGATSRRRVEPYGTVHLDGRWYLVGRCQARAALRSFRLDRAADLTVELQAFDRPGTFDAKAYLHDTLPFAHAPHHVDVWLDLPLSDAEAKLVPWRVTLTADGPGTVLRCTREHLGPFAAMLLGLNCDFVVRAPEALRGALRTLAERAARAAAIPGDSTLDKKATKP</sequence>
<keyword evidence="5" id="KW-1185">Reference proteome</keyword>
<reference evidence="4 5" key="1">
    <citation type="submission" date="2018-06" db="EMBL/GenBank/DDBJ databases">
        <title>Genomic Encyclopedia of Type Strains, Phase IV (KMG-IV): sequencing the most valuable type-strain genomes for metagenomic binning, comparative biology and taxonomic classification.</title>
        <authorList>
            <person name="Goeker M."/>
        </authorList>
    </citation>
    <scope>NUCLEOTIDE SEQUENCE [LARGE SCALE GENOMIC DNA]</scope>
    <source>
        <strain evidence="4 5">DSM 18048</strain>
    </source>
</reference>
<evidence type="ECO:0000256" key="1">
    <source>
        <dbReference type="ARBA" id="ARBA00023015"/>
    </source>
</evidence>
<dbReference type="InterPro" id="IPR026881">
    <property type="entry name" value="WYL_dom"/>
</dbReference>
<dbReference type="AlphaFoldDB" id="A0A318S651"/>
<dbReference type="PROSITE" id="PS51000">
    <property type="entry name" value="HTH_DEOR_2"/>
    <property type="match status" value="1"/>
</dbReference>
<dbReference type="Pfam" id="PF25583">
    <property type="entry name" value="WCX"/>
    <property type="match status" value="1"/>
</dbReference>
<keyword evidence="1" id="KW-0805">Transcription regulation</keyword>
<protein>
    <submittedName>
        <fullName evidence="4">Putative DNA-binding transcriptional regulator YafY</fullName>
    </submittedName>
</protein>
<dbReference type="InterPro" id="IPR036390">
    <property type="entry name" value="WH_DNA-bd_sf"/>
</dbReference>
<gene>
    <name evidence="4" type="ORF">DES52_108162</name>
</gene>
<comment type="caution">
    <text evidence="4">The sequence shown here is derived from an EMBL/GenBank/DDBJ whole genome shotgun (WGS) entry which is preliminary data.</text>
</comment>